<feature type="non-terminal residue" evidence="1">
    <location>
        <position position="272"/>
    </location>
</feature>
<dbReference type="GO" id="GO:0005509">
    <property type="term" value="F:calcium ion binding"/>
    <property type="evidence" value="ECO:0007669"/>
    <property type="project" value="InterPro"/>
</dbReference>
<dbReference type="PRINTS" id="PR00313">
    <property type="entry name" value="CABNDNGRPT"/>
</dbReference>
<name>X0UVM1_9ZZZZ</name>
<gene>
    <name evidence="1" type="ORF">S01H1_34388</name>
</gene>
<protein>
    <submittedName>
        <fullName evidence="1">Uncharacterized protein</fullName>
    </submittedName>
</protein>
<dbReference type="SUPFAM" id="SSF51120">
    <property type="entry name" value="beta-Roll"/>
    <property type="match status" value="1"/>
</dbReference>
<dbReference type="Pfam" id="PF00353">
    <property type="entry name" value="HemolysinCabind"/>
    <property type="match status" value="1"/>
</dbReference>
<dbReference type="InterPro" id="IPR011049">
    <property type="entry name" value="Serralysin-like_metalloprot_C"/>
</dbReference>
<comment type="caution">
    <text evidence="1">The sequence shown here is derived from an EMBL/GenBank/DDBJ whole genome shotgun (WGS) entry which is preliminary data.</text>
</comment>
<dbReference type="Gene3D" id="2.150.10.10">
    <property type="entry name" value="Serralysin-like metalloprotease, C-terminal"/>
    <property type="match status" value="1"/>
</dbReference>
<proteinExistence type="predicted"/>
<dbReference type="EMBL" id="BARS01021405">
    <property type="protein sequence ID" value="GAG03257.1"/>
    <property type="molecule type" value="Genomic_DNA"/>
</dbReference>
<evidence type="ECO:0000313" key="1">
    <source>
        <dbReference type="EMBL" id="GAG03257.1"/>
    </source>
</evidence>
<dbReference type="InterPro" id="IPR001343">
    <property type="entry name" value="Hemolysn_Ca-bd"/>
</dbReference>
<reference evidence="1" key="1">
    <citation type="journal article" date="2014" name="Front. Microbiol.">
        <title>High frequency of phylogenetically diverse reductive dehalogenase-homologous genes in deep subseafloor sedimentary metagenomes.</title>
        <authorList>
            <person name="Kawai M."/>
            <person name="Futagami T."/>
            <person name="Toyoda A."/>
            <person name="Takaki Y."/>
            <person name="Nishi S."/>
            <person name="Hori S."/>
            <person name="Arai W."/>
            <person name="Tsubouchi T."/>
            <person name="Morono Y."/>
            <person name="Uchiyama I."/>
            <person name="Ito T."/>
            <person name="Fujiyama A."/>
            <person name="Inagaki F."/>
            <person name="Takami H."/>
        </authorList>
    </citation>
    <scope>NUCLEOTIDE SEQUENCE</scope>
    <source>
        <strain evidence="1">Expedition CK06-06</strain>
    </source>
</reference>
<organism evidence="1">
    <name type="scientific">marine sediment metagenome</name>
    <dbReference type="NCBI Taxonomy" id="412755"/>
    <lineage>
        <taxon>unclassified sequences</taxon>
        <taxon>metagenomes</taxon>
        <taxon>ecological metagenomes</taxon>
    </lineage>
</organism>
<sequence length="272" mass="29215">YDGQGEDPPEVKLGGSLWGAAELNLGAARGGVGGGIFANIEFDLFDPDKDGRIRLQELAGNFFNQLRAPDVADRFLAPLAIFDVSGEITAEFFAYLKIKLLFWKVNKKWQFTEPITLADFNIDFYRPPILATELPNGDLILNMGEFAKDRLLGNTDDTTEHFYVADAGPGKVEVWAPSLEVEGYGRIDRSQAQTYSIGKGNYKGKIIALAGAGDDIIDLSEVNSGIGFDIDGGAGNDEIWTGDGNGVIRGGVGDDEIHAGSGSDVIYGDRGS</sequence>
<accession>X0UVM1</accession>
<dbReference type="AlphaFoldDB" id="X0UVM1"/>
<feature type="non-terminal residue" evidence="1">
    <location>
        <position position="1"/>
    </location>
</feature>